<evidence type="ECO:0000313" key="5">
    <source>
        <dbReference type="Proteomes" id="UP000029644"/>
    </source>
</evidence>
<evidence type="ECO:0000313" key="2">
    <source>
        <dbReference type="EMBL" id="GAL64169.1"/>
    </source>
</evidence>
<dbReference type="EMBL" id="BBNQ01000016">
    <property type="protein sequence ID" value="GAL64169.1"/>
    <property type="molecule type" value="Genomic_DNA"/>
</dbReference>
<reference evidence="4 5" key="1">
    <citation type="journal article" date="2014" name="Genome Announc.">
        <title>Draft Genome Sequences of Marine Flavobacterium Algibacter lectus Strains SS8 and NR4.</title>
        <authorList>
            <person name="Takatani N."/>
            <person name="Nakanishi M."/>
            <person name="Meirelles P."/>
            <person name="Mino S."/>
            <person name="Suda W."/>
            <person name="Oshima K."/>
            <person name="Hattori M."/>
            <person name="Ohkuma M."/>
            <person name="Hosokawa M."/>
            <person name="Miyashita K."/>
            <person name="Thompson F.L."/>
            <person name="Niwa A."/>
            <person name="Sawabe T."/>
            <person name="Sawabe T."/>
        </authorList>
    </citation>
    <scope>NUCLEOTIDE SEQUENCE [LARGE SCALE GENOMIC DNA]</scope>
    <source>
        <strain evidence="3">JCM 19274</strain>
        <strain evidence="2 5">JCM 19300</strain>
        <strain evidence="4">JCM19274</strain>
    </source>
</reference>
<dbReference type="Proteomes" id="UP000029644">
    <property type="component" value="Unassembled WGS sequence"/>
</dbReference>
<dbReference type="OrthoDB" id="5360192at2"/>
<accession>A0A090X037</accession>
<dbReference type="STRING" id="221126.SAMN04489722_11342"/>
<feature type="transmembrane region" description="Helical" evidence="1">
    <location>
        <begin position="60"/>
        <end position="78"/>
    </location>
</feature>
<evidence type="ECO:0000256" key="1">
    <source>
        <dbReference type="SAM" id="Phobius"/>
    </source>
</evidence>
<gene>
    <name evidence="3" type="ORF">JCM19274_2183</name>
    <name evidence="2" type="ORF">JCM19300_2322</name>
</gene>
<feature type="transmembrane region" description="Helical" evidence="1">
    <location>
        <begin position="33"/>
        <end position="53"/>
    </location>
</feature>
<protein>
    <recommendedName>
        <fullName evidence="6">DUF2809 domain-containing protein</fullName>
    </recommendedName>
</protein>
<comment type="caution">
    <text evidence="3">The sequence shown here is derived from an EMBL/GenBank/DDBJ whole genome shotgun (WGS) entry which is preliminary data.</text>
</comment>
<sequence length="128" mass="14748">MTYKLNKTYLTLAFLFLLTEILIAVYLKTGFIRYTVGDFLSVILLYCFFKSFLKINHFKLGAGVLVFAFLIEFAQYFNLLKLLNLEDHKLLTIILGSTFQVGDLVAYTFGIITVLIIEQLNSKPHELH</sequence>
<evidence type="ECO:0008006" key="6">
    <source>
        <dbReference type="Google" id="ProtNLM"/>
    </source>
</evidence>
<keyword evidence="1" id="KW-0472">Membrane</keyword>
<name>A0A090X037_9FLAO</name>
<dbReference type="AlphaFoldDB" id="A0A090X037"/>
<keyword evidence="1" id="KW-1133">Transmembrane helix</keyword>
<feature type="transmembrane region" description="Helical" evidence="1">
    <location>
        <begin position="90"/>
        <end position="117"/>
    </location>
</feature>
<dbReference type="RefSeq" id="WP_042499364.1">
    <property type="nucleotide sequence ID" value="NZ_BBNQ01000016.1"/>
</dbReference>
<evidence type="ECO:0000313" key="4">
    <source>
        <dbReference type="Proteomes" id="UP000029643"/>
    </source>
</evidence>
<dbReference type="Pfam" id="PF10990">
    <property type="entry name" value="DUF2809"/>
    <property type="match status" value="1"/>
</dbReference>
<dbReference type="InterPro" id="IPR021257">
    <property type="entry name" value="DUF2809"/>
</dbReference>
<dbReference type="EMBL" id="BBNU01000013">
    <property type="protein sequence ID" value="GAL81009.1"/>
    <property type="molecule type" value="Genomic_DNA"/>
</dbReference>
<proteinExistence type="predicted"/>
<keyword evidence="1" id="KW-0812">Transmembrane</keyword>
<feature type="transmembrane region" description="Helical" evidence="1">
    <location>
        <begin position="9"/>
        <end position="27"/>
    </location>
</feature>
<organism evidence="3 4">
    <name type="scientific">Algibacter lectus</name>
    <dbReference type="NCBI Taxonomy" id="221126"/>
    <lineage>
        <taxon>Bacteria</taxon>
        <taxon>Pseudomonadati</taxon>
        <taxon>Bacteroidota</taxon>
        <taxon>Flavobacteriia</taxon>
        <taxon>Flavobacteriales</taxon>
        <taxon>Flavobacteriaceae</taxon>
        <taxon>Algibacter</taxon>
    </lineage>
</organism>
<dbReference type="Proteomes" id="UP000029643">
    <property type="component" value="Unassembled WGS sequence"/>
</dbReference>
<evidence type="ECO:0000313" key="3">
    <source>
        <dbReference type="EMBL" id="GAL81009.1"/>
    </source>
</evidence>